<comment type="caution">
    <text evidence="6">The sequence shown here is derived from an EMBL/GenBank/DDBJ whole genome shotgun (WGS) entry which is preliminary data.</text>
</comment>
<keyword evidence="3" id="KW-0804">Transcription</keyword>
<keyword evidence="1" id="KW-0805">Transcription regulation</keyword>
<dbReference type="AlphaFoldDB" id="A0A7Y9UP91"/>
<gene>
    <name evidence="6" type="ORF">BJ980_000189</name>
</gene>
<dbReference type="RefSeq" id="WP_179500569.1">
    <property type="nucleotide sequence ID" value="NZ_JACCAA010000001.1"/>
</dbReference>
<dbReference type="Pfam" id="PF00440">
    <property type="entry name" value="TetR_N"/>
    <property type="match status" value="1"/>
</dbReference>
<dbReference type="InterPro" id="IPR011075">
    <property type="entry name" value="TetR_C"/>
</dbReference>
<keyword evidence="7" id="KW-1185">Reference proteome</keyword>
<organism evidence="6 7">
    <name type="scientific">Nocardioides daedukensis</name>
    <dbReference type="NCBI Taxonomy" id="634462"/>
    <lineage>
        <taxon>Bacteria</taxon>
        <taxon>Bacillati</taxon>
        <taxon>Actinomycetota</taxon>
        <taxon>Actinomycetes</taxon>
        <taxon>Propionibacteriales</taxon>
        <taxon>Nocardioidaceae</taxon>
        <taxon>Nocardioides</taxon>
    </lineage>
</organism>
<evidence type="ECO:0000259" key="5">
    <source>
        <dbReference type="PROSITE" id="PS50977"/>
    </source>
</evidence>
<evidence type="ECO:0000313" key="6">
    <source>
        <dbReference type="EMBL" id="NYG57266.1"/>
    </source>
</evidence>
<dbReference type="Proteomes" id="UP000540656">
    <property type="component" value="Unassembled WGS sequence"/>
</dbReference>
<keyword evidence="2 4" id="KW-0238">DNA-binding</keyword>
<dbReference type="PROSITE" id="PS50977">
    <property type="entry name" value="HTH_TETR_2"/>
    <property type="match status" value="1"/>
</dbReference>
<dbReference type="Gene3D" id="1.10.357.10">
    <property type="entry name" value="Tetracycline Repressor, domain 2"/>
    <property type="match status" value="1"/>
</dbReference>
<proteinExistence type="predicted"/>
<name>A0A7Y9UP91_9ACTN</name>
<reference evidence="6 7" key="1">
    <citation type="submission" date="2020-07" db="EMBL/GenBank/DDBJ databases">
        <title>Sequencing the genomes of 1000 actinobacteria strains.</title>
        <authorList>
            <person name="Klenk H.-P."/>
        </authorList>
    </citation>
    <scope>NUCLEOTIDE SEQUENCE [LARGE SCALE GENOMIC DNA]</scope>
    <source>
        <strain evidence="6 7">DSM 23819</strain>
    </source>
</reference>
<dbReference type="SUPFAM" id="SSF48498">
    <property type="entry name" value="Tetracyclin repressor-like, C-terminal domain"/>
    <property type="match status" value="1"/>
</dbReference>
<dbReference type="InterPro" id="IPR050109">
    <property type="entry name" value="HTH-type_TetR-like_transc_reg"/>
</dbReference>
<dbReference type="PANTHER" id="PTHR30055">
    <property type="entry name" value="HTH-TYPE TRANSCRIPTIONAL REGULATOR RUTR"/>
    <property type="match status" value="1"/>
</dbReference>
<dbReference type="Pfam" id="PF16859">
    <property type="entry name" value="TetR_C_11"/>
    <property type="match status" value="1"/>
</dbReference>
<feature type="domain" description="HTH tetR-type" evidence="5">
    <location>
        <begin position="18"/>
        <end position="78"/>
    </location>
</feature>
<evidence type="ECO:0000256" key="3">
    <source>
        <dbReference type="ARBA" id="ARBA00023163"/>
    </source>
</evidence>
<protein>
    <submittedName>
        <fullName evidence="6">AcrR family transcriptional regulator</fullName>
    </submittedName>
</protein>
<dbReference type="PRINTS" id="PR00455">
    <property type="entry name" value="HTHTETR"/>
</dbReference>
<dbReference type="EMBL" id="JACCAA010000001">
    <property type="protein sequence ID" value="NYG57266.1"/>
    <property type="molecule type" value="Genomic_DNA"/>
</dbReference>
<evidence type="ECO:0000313" key="7">
    <source>
        <dbReference type="Proteomes" id="UP000540656"/>
    </source>
</evidence>
<dbReference type="PANTHER" id="PTHR30055:SF234">
    <property type="entry name" value="HTH-TYPE TRANSCRIPTIONAL REGULATOR BETI"/>
    <property type="match status" value="1"/>
</dbReference>
<dbReference type="GO" id="GO:0003700">
    <property type="term" value="F:DNA-binding transcription factor activity"/>
    <property type="evidence" value="ECO:0007669"/>
    <property type="project" value="TreeGrafter"/>
</dbReference>
<accession>A0A7Y9UP91</accession>
<dbReference type="InterPro" id="IPR009057">
    <property type="entry name" value="Homeodomain-like_sf"/>
</dbReference>
<evidence type="ECO:0000256" key="1">
    <source>
        <dbReference type="ARBA" id="ARBA00023015"/>
    </source>
</evidence>
<feature type="DNA-binding region" description="H-T-H motif" evidence="4">
    <location>
        <begin position="41"/>
        <end position="60"/>
    </location>
</feature>
<dbReference type="InterPro" id="IPR001647">
    <property type="entry name" value="HTH_TetR"/>
</dbReference>
<sequence length="206" mass="21995">MNTAAAFPEDARPRRRSERARLAILRAANELLHEKGLDQFSIEGVAARAGVGKQTIYRWWPTRAVLVADALLDRDDLMPTSPSQTGDVTADVSAWAGDLAAALGSARGAATLRMLTAAATDNPEISRKLHEKFSGPIQDAALARLADAPGLTLEPAERRITIDAIIGFIVFRVLAHQEVQSSDAVALARGLLTGLSLEGPLRAKRG</sequence>
<dbReference type="SUPFAM" id="SSF46689">
    <property type="entry name" value="Homeodomain-like"/>
    <property type="match status" value="1"/>
</dbReference>
<dbReference type="GO" id="GO:0000976">
    <property type="term" value="F:transcription cis-regulatory region binding"/>
    <property type="evidence" value="ECO:0007669"/>
    <property type="project" value="TreeGrafter"/>
</dbReference>
<dbReference type="InterPro" id="IPR036271">
    <property type="entry name" value="Tet_transcr_reg_TetR-rel_C_sf"/>
</dbReference>
<evidence type="ECO:0000256" key="4">
    <source>
        <dbReference type="PROSITE-ProRule" id="PRU00335"/>
    </source>
</evidence>
<evidence type="ECO:0000256" key="2">
    <source>
        <dbReference type="ARBA" id="ARBA00023125"/>
    </source>
</evidence>